<dbReference type="PANTHER" id="PTHR10974">
    <property type="entry name" value="FI08016P-RELATED"/>
    <property type="match status" value="1"/>
</dbReference>
<dbReference type="OrthoDB" id="413313at2759"/>
<keyword evidence="3" id="KW-1185">Reference proteome</keyword>
<feature type="transmembrane region" description="Helical" evidence="1">
    <location>
        <begin position="14"/>
        <end position="31"/>
    </location>
</feature>
<organism evidence="2 3">
    <name type="scientific">Cinara cedri</name>
    <dbReference type="NCBI Taxonomy" id="506608"/>
    <lineage>
        <taxon>Eukaryota</taxon>
        <taxon>Metazoa</taxon>
        <taxon>Ecdysozoa</taxon>
        <taxon>Arthropoda</taxon>
        <taxon>Hexapoda</taxon>
        <taxon>Insecta</taxon>
        <taxon>Pterygota</taxon>
        <taxon>Neoptera</taxon>
        <taxon>Paraneoptera</taxon>
        <taxon>Hemiptera</taxon>
        <taxon>Sternorrhyncha</taxon>
        <taxon>Aphidomorpha</taxon>
        <taxon>Aphidoidea</taxon>
        <taxon>Aphididae</taxon>
        <taxon>Lachninae</taxon>
        <taxon>Cinara</taxon>
    </lineage>
</organism>
<reference evidence="2 3" key="1">
    <citation type="submission" date="2019-08" db="EMBL/GenBank/DDBJ databases">
        <authorList>
            <person name="Alioto T."/>
            <person name="Alioto T."/>
            <person name="Gomez Garrido J."/>
        </authorList>
    </citation>
    <scope>NUCLEOTIDE SEQUENCE [LARGE SCALE GENOMIC DNA]</scope>
</reference>
<proteinExistence type="predicted"/>
<dbReference type="EMBL" id="CABPRJ010000974">
    <property type="protein sequence ID" value="VVC33777.1"/>
    <property type="molecule type" value="Genomic_DNA"/>
</dbReference>
<dbReference type="GO" id="GO:0005615">
    <property type="term" value="C:extracellular space"/>
    <property type="evidence" value="ECO:0007669"/>
    <property type="project" value="TreeGrafter"/>
</dbReference>
<dbReference type="Proteomes" id="UP000325440">
    <property type="component" value="Unassembled WGS sequence"/>
</dbReference>
<accession>A0A5E4MUT1</accession>
<evidence type="ECO:0000313" key="3">
    <source>
        <dbReference type="Proteomes" id="UP000325440"/>
    </source>
</evidence>
<name>A0A5E4MUT1_9HEMI</name>
<evidence type="ECO:0000313" key="2">
    <source>
        <dbReference type="EMBL" id="VVC33777.1"/>
    </source>
</evidence>
<dbReference type="PANTHER" id="PTHR10974:SF9">
    <property type="entry name" value="DUF229 DOMAIN CONTAINING PROTEIN-RELATED"/>
    <property type="match status" value="1"/>
</dbReference>
<dbReference type="CDD" id="cd16021">
    <property type="entry name" value="ALP_like"/>
    <property type="match status" value="1"/>
</dbReference>
<keyword evidence="1" id="KW-0472">Membrane</keyword>
<dbReference type="InterPro" id="IPR017850">
    <property type="entry name" value="Alkaline_phosphatase_core_sf"/>
</dbReference>
<keyword evidence="1" id="KW-1133">Transmembrane helix</keyword>
<sequence length="678" mass="77981">MIDKKYSTKCTNDLIKIIVYVVFMTTLFLFYCNKKNDEIENSMNYYHLYNNEAVSSTEIDSKVLPKIDDNVKEGYVVWNENCQIPNISAYDDSVKNVFKTSSPPKCFSKSPLTSVILDEDTWSYTFKINHDSNSKMSLSTVNCCYSSIVRNELKFKNNANDDDRYKVEHKCHPINDSDIIPKWVEYMMVTCKLRSINNYKSKSTVYKDIHAMVIDKSQRRIQNANAPDKPSVLIISIDSLSRLNLIRSMPVTYRLLETHGFMSLDGYTKVADNTFPNLVPILTGMTVSQLTKRCWKNSKDEIDGCPFLWKDFKEKGYVTVYMEDEPSMGTFNFGKYGFRNAPTDYYTRPYMLAAEQFLPVIKFDGLNYCLGPRSAPDRVYDYAEDFVRLHKRHGYFAVFWLNTFSHNDVNIPPSMDRRTAETLFRLLDGRLLNNTVTVVLSDHGLRFGKIRETDVGWLEERMPAFYMRLPTGYAAAHSGHRAALTTNKHRLTSPFDFHLTLKQLLLADHGDDHRGSVADGCPTCHSLFRPADANRSCEQAGIVPHWCTCDEYEQLDRFSKTAVDGSKYVVRQLNELLTKYRAAVRQGYVCSELSLRKTVSARSRVNRYTGRREYLLIVETLPGGSMFEVTVQDQGGDTFGTLGDISRINMYGFQSHCTDDWKLKKHCYCVKDKRKSGV</sequence>
<dbReference type="Pfam" id="PF02995">
    <property type="entry name" value="DUF229"/>
    <property type="match status" value="1"/>
</dbReference>
<evidence type="ECO:0000256" key="1">
    <source>
        <dbReference type="SAM" id="Phobius"/>
    </source>
</evidence>
<dbReference type="AlphaFoldDB" id="A0A5E4MUT1"/>
<dbReference type="Gene3D" id="3.40.720.10">
    <property type="entry name" value="Alkaline Phosphatase, subunit A"/>
    <property type="match status" value="1"/>
</dbReference>
<keyword evidence="1" id="KW-0812">Transmembrane</keyword>
<protein>
    <submittedName>
        <fullName evidence="2">Uncharacterized protein</fullName>
    </submittedName>
</protein>
<dbReference type="InterPro" id="IPR004245">
    <property type="entry name" value="DUF229"/>
</dbReference>
<dbReference type="SUPFAM" id="SSF53649">
    <property type="entry name" value="Alkaline phosphatase-like"/>
    <property type="match status" value="1"/>
</dbReference>
<dbReference type="FunFam" id="3.40.720.10:FF:000017">
    <property type="entry name" value="Predicted protein"/>
    <property type="match status" value="1"/>
</dbReference>
<gene>
    <name evidence="2" type="ORF">CINCED_3A001897</name>
</gene>